<name>A0A395NQP1_TRIAR</name>
<evidence type="ECO:0000256" key="1">
    <source>
        <dbReference type="ARBA" id="ARBA00023242"/>
    </source>
</evidence>
<reference evidence="4 5" key="1">
    <citation type="journal article" date="2018" name="PLoS Pathog.">
        <title>Evolution of structural diversity of trichothecenes, a family of toxins produced by plant pathogenic and entomopathogenic fungi.</title>
        <authorList>
            <person name="Proctor R.H."/>
            <person name="McCormick S.P."/>
            <person name="Kim H.S."/>
            <person name="Cardoza R.E."/>
            <person name="Stanley A.M."/>
            <person name="Lindo L."/>
            <person name="Kelly A."/>
            <person name="Brown D.W."/>
            <person name="Lee T."/>
            <person name="Vaughan M.M."/>
            <person name="Alexander N.J."/>
            <person name="Busman M."/>
            <person name="Gutierrez S."/>
        </authorList>
    </citation>
    <scope>NUCLEOTIDE SEQUENCE [LARGE SCALE GENOMIC DNA]</scope>
    <source>
        <strain evidence="4 5">IBT 40837</strain>
    </source>
</reference>
<feature type="domain" description="Zn(2)-C6 fungal-type" evidence="3">
    <location>
        <begin position="314"/>
        <end position="347"/>
    </location>
</feature>
<evidence type="ECO:0000313" key="4">
    <source>
        <dbReference type="EMBL" id="RFU78318.1"/>
    </source>
</evidence>
<comment type="caution">
    <text evidence="4">The sequence shown here is derived from an EMBL/GenBank/DDBJ whole genome shotgun (WGS) entry which is preliminary data.</text>
</comment>
<dbReference type="InterPro" id="IPR036864">
    <property type="entry name" value="Zn2-C6_fun-type_DNA-bd_sf"/>
</dbReference>
<dbReference type="SUPFAM" id="SSF51120">
    <property type="entry name" value="beta-Roll"/>
    <property type="match status" value="1"/>
</dbReference>
<dbReference type="Pfam" id="PF00172">
    <property type="entry name" value="Zn_clus"/>
    <property type="match status" value="1"/>
</dbReference>
<feature type="region of interest" description="Disordered" evidence="2">
    <location>
        <begin position="229"/>
        <end position="301"/>
    </location>
</feature>
<dbReference type="PROSITE" id="PS50048">
    <property type="entry name" value="ZN2_CY6_FUNGAL_2"/>
    <property type="match status" value="1"/>
</dbReference>
<evidence type="ECO:0000313" key="5">
    <source>
        <dbReference type="Proteomes" id="UP000266272"/>
    </source>
</evidence>
<dbReference type="SUPFAM" id="SSF57701">
    <property type="entry name" value="Zn2/Cys6 DNA-binding domain"/>
    <property type="match status" value="1"/>
</dbReference>
<evidence type="ECO:0000259" key="3">
    <source>
        <dbReference type="PROSITE" id="PS50048"/>
    </source>
</evidence>
<dbReference type="SMART" id="SM00066">
    <property type="entry name" value="GAL4"/>
    <property type="match status" value="1"/>
</dbReference>
<keyword evidence="5" id="KW-1185">Reference proteome</keyword>
<dbReference type="CDD" id="cd00067">
    <property type="entry name" value="GAL4"/>
    <property type="match status" value="1"/>
</dbReference>
<feature type="compositionally biased region" description="Basic and acidic residues" evidence="2">
    <location>
        <begin position="271"/>
        <end position="280"/>
    </location>
</feature>
<proteinExistence type="predicted"/>
<sequence>MNHLFTHTLHNHQQVTGQLMSYHQAIALGYYPVGIPTNDQGNMGMINEPPNCLLMRAQSPNPAMVRPYNGTPESSSSSSAILFDSNNYDNNNGYGNFSAANGPNVFPSSNAFSGPRAFSGPNGPGYYYGSNGPNDLYGTNGTNYFYGNNGTNGFYSNHGHNAFYGPNSLNGSHVSNGYTGFNGHNGHNGLVMPFNSITASSYYFPNYQQVTSVQQIVLDQQLAAGHAQAAASTSSGSTTSERSSSMRSTRSTSKRNTKSASTRATRSGTKRRADSSSERVTKRRRVSTTERSEGNSSTAIIQYSEANTDRAEVACNCCQTRKIKCDLGDPDAEGCKACLRRGQPCIFFDRLVGRDLPRQYLRTLENHFTSLINYSIEIRDYMNQHGLVHQRPEALQDSLAFFDRHGIGGRDAQNQQAEQNAQTQSQ</sequence>
<dbReference type="EMBL" id="PXOA01000216">
    <property type="protein sequence ID" value="RFU78318.1"/>
    <property type="molecule type" value="Genomic_DNA"/>
</dbReference>
<dbReference type="InterPro" id="IPR011049">
    <property type="entry name" value="Serralysin-like_metalloprot_C"/>
</dbReference>
<dbReference type="AlphaFoldDB" id="A0A395NQP1"/>
<dbReference type="GO" id="GO:0000981">
    <property type="term" value="F:DNA-binding transcription factor activity, RNA polymerase II-specific"/>
    <property type="evidence" value="ECO:0007669"/>
    <property type="project" value="InterPro"/>
</dbReference>
<accession>A0A395NQP1</accession>
<dbReference type="GO" id="GO:0008270">
    <property type="term" value="F:zinc ion binding"/>
    <property type="evidence" value="ECO:0007669"/>
    <property type="project" value="InterPro"/>
</dbReference>
<organism evidence="4 5">
    <name type="scientific">Trichoderma arundinaceum</name>
    <dbReference type="NCBI Taxonomy" id="490622"/>
    <lineage>
        <taxon>Eukaryota</taxon>
        <taxon>Fungi</taxon>
        <taxon>Dikarya</taxon>
        <taxon>Ascomycota</taxon>
        <taxon>Pezizomycotina</taxon>
        <taxon>Sordariomycetes</taxon>
        <taxon>Hypocreomycetidae</taxon>
        <taxon>Hypocreales</taxon>
        <taxon>Hypocreaceae</taxon>
        <taxon>Trichoderma</taxon>
    </lineage>
</organism>
<evidence type="ECO:0000256" key="2">
    <source>
        <dbReference type="SAM" id="MobiDB-lite"/>
    </source>
</evidence>
<protein>
    <submittedName>
        <fullName evidence="4">Pyrimidine pathway regulatory 1</fullName>
    </submittedName>
</protein>
<keyword evidence="1" id="KW-0539">Nucleus</keyword>
<feature type="compositionally biased region" description="Low complexity" evidence="2">
    <location>
        <begin position="229"/>
        <end position="251"/>
    </location>
</feature>
<dbReference type="Proteomes" id="UP000266272">
    <property type="component" value="Unassembled WGS sequence"/>
</dbReference>
<dbReference type="Gene3D" id="4.10.240.10">
    <property type="entry name" value="Zn(2)-C6 fungal-type DNA-binding domain"/>
    <property type="match status" value="1"/>
</dbReference>
<dbReference type="InterPro" id="IPR001138">
    <property type="entry name" value="Zn2Cys6_DnaBD"/>
</dbReference>
<dbReference type="OrthoDB" id="39175at2759"/>
<gene>
    <name evidence="4" type="ORF">TARUN_3912</name>
</gene>